<dbReference type="RefSeq" id="WP_280605438.1">
    <property type="nucleotide sequence ID" value="NZ_CP123639.1"/>
</dbReference>
<dbReference type="Proteomes" id="UP001565236">
    <property type="component" value="Unassembled WGS sequence"/>
</dbReference>
<keyword evidence="2" id="KW-1185">Reference proteome</keyword>
<comment type="caution">
    <text evidence="1">The sequence shown here is derived from an EMBL/GenBank/DDBJ whole genome shotgun (WGS) entry which is preliminary data.</text>
</comment>
<sequence length="81" mass="9534">MVEDDWRRAKAVLQYQNIEEFCEFYAIDINEIKDHPEYAARIEKYHQALEDLIIGYDQMGCLNQELCGIFGKCECDTEYGS</sequence>
<accession>A0ABV4DPP7</accession>
<reference evidence="1 2" key="1">
    <citation type="submission" date="2024-03" db="EMBL/GenBank/DDBJ databases">
        <title>Mouse gut bacterial collection (mGBC) of GemPharmatech.</title>
        <authorList>
            <person name="He Y."/>
            <person name="Dong L."/>
            <person name="Wu D."/>
            <person name="Gao X."/>
            <person name="Lin Z."/>
        </authorList>
    </citation>
    <scope>NUCLEOTIDE SEQUENCE [LARGE SCALE GENOMIC DNA]</scope>
    <source>
        <strain evidence="1 2">15-30</strain>
    </source>
</reference>
<gene>
    <name evidence="1" type="ORF">AALT52_02360</name>
</gene>
<organism evidence="1 2">
    <name type="scientific">Ligilactobacillus faecis</name>
    <dbReference type="NCBI Taxonomy" id="762833"/>
    <lineage>
        <taxon>Bacteria</taxon>
        <taxon>Bacillati</taxon>
        <taxon>Bacillota</taxon>
        <taxon>Bacilli</taxon>
        <taxon>Lactobacillales</taxon>
        <taxon>Lactobacillaceae</taxon>
        <taxon>Ligilactobacillus</taxon>
    </lineage>
</organism>
<name>A0ABV4DPP7_9LACO</name>
<evidence type="ECO:0000313" key="1">
    <source>
        <dbReference type="EMBL" id="MEY8661742.1"/>
    </source>
</evidence>
<protein>
    <submittedName>
        <fullName evidence="1">Uncharacterized protein</fullName>
    </submittedName>
</protein>
<evidence type="ECO:0000313" key="2">
    <source>
        <dbReference type="Proteomes" id="UP001565236"/>
    </source>
</evidence>
<dbReference type="EMBL" id="JBCLUF010000005">
    <property type="protein sequence ID" value="MEY8661742.1"/>
    <property type="molecule type" value="Genomic_DNA"/>
</dbReference>
<proteinExistence type="predicted"/>